<dbReference type="InterPro" id="IPR024079">
    <property type="entry name" value="MetalloPept_cat_dom_sf"/>
</dbReference>
<evidence type="ECO:0000256" key="5">
    <source>
        <dbReference type="ARBA" id="ARBA00022833"/>
    </source>
</evidence>
<dbReference type="PROSITE" id="PS51864">
    <property type="entry name" value="ASTACIN"/>
    <property type="match status" value="1"/>
</dbReference>
<reference evidence="15" key="1">
    <citation type="submission" date="2015-07" db="EMBL/GenBank/DDBJ databases">
        <title>An evolutionary insight of the hatching manners of seahorse and pipefish embryos protected by their parent.</title>
        <authorList>
            <person name="Kawaguchi M."/>
            <person name="Nakano Y."/>
            <person name="Kawahara R."/>
            <person name="Inokuchi M."/>
            <person name="Yorifuji M."/>
            <person name="Okubo R."/>
            <person name="Nagasawa T."/>
            <person name="Hiroi J."/>
            <person name="Kaneko T."/>
        </authorList>
    </citation>
    <scope>NUCLEOTIDE SEQUENCE</scope>
</reference>
<keyword evidence="4 12" id="KW-0378">Hydrolase</keyword>
<dbReference type="PRINTS" id="PR00480">
    <property type="entry name" value="ASTACIN"/>
</dbReference>
<dbReference type="GO" id="GO:0008270">
    <property type="term" value="F:zinc ion binding"/>
    <property type="evidence" value="ECO:0007669"/>
    <property type="project" value="UniProtKB-UniRule"/>
</dbReference>
<keyword evidence="9" id="KW-0325">Glycoprotein</keyword>
<comment type="subcellular location">
    <subcellularLocation>
        <location evidence="11">Zymogen granule</location>
    </subcellularLocation>
</comment>
<evidence type="ECO:0000256" key="4">
    <source>
        <dbReference type="ARBA" id="ARBA00022801"/>
    </source>
</evidence>
<evidence type="ECO:0000256" key="7">
    <source>
        <dbReference type="ARBA" id="ARBA00023145"/>
    </source>
</evidence>
<comment type="caution">
    <text evidence="12">Lacks conserved residue(s) required for the propagation of feature annotation.</text>
</comment>
<evidence type="ECO:0000256" key="9">
    <source>
        <dbReference type="ARBA" id="ARBA00023180"/>
    </source>
</evidence>
<feature type="chain" id="PRO_5006773325" description="Metalloendopeptidase" evidence="13">
    <location>
        <begin position="19"/>
        <end position="261"/>
    </location>
</feature>
<evidence type="ECO:0000256" key="3">
    <source>
        <dbReference type="ARBA" id="ARBA00022729"/>
    </source>
</evidence>
<protein>
    <recommendedName>
        <fullName evidence="13">Metalloendopeptidase</fullName>
        <ecNumber evidence="13">3.4.24.-</ecNumber>
    </recommendedName>
</protein>
<evidence type="ECO:0000256" key="12">
    <source>
        <dbReference type="PROSITE-ProRule" id="PRU01211"/>
    </source>
</evidence>
<proteinExistence type="evidence at transcript level"/>
<dbReference type="PANTHER" id="PTHR10127">
    <property type="entry name" value="DISCOIDIN, CUB, EGF, LAMININ , AND ZINC METALLOPROTEASE DOMAIN CONTAINING"/>
    <property type="match status" value="1"/>
</dbReference>
<dbReference type="GO" id="GO:0004222">
    <property type="term" value="F:metalloendopeptidase activity"/>
    <property type="evidence" value="ECO:0007669"/>
    <property type="project" value="UniProtKB-UniRule"/>
</dbReference>
<dbReference type="GO" id="GO:0006508">
    <property type="term" value="P:proteolysis"/>
    <property type="evidence" value="ECO:0007669"/>
    <property type="project" value="UniProtKB-KW"/>
</dbReference>
<evidence type="ECO:0000259" key="14">
    <source>
        <dbReference type="PROSITE" id="PS51864"/>
    </source>
</evidence>
<name>A0A0U5B1U2_CORHM</name>
<dbReference type="SUPFAM" id="SSF55486">
    <property type="entry name" value="Metalloproteases ('zincins'), catalytic domain"/>
    <property type="match status" value="1"/>
</dbReference>
<keyword evidence="1 12" id="KW-0645">Protease</keyword>
<dbReference type="InterPro" id="IPR001506">
    <property type="entry name" value="Peptidase_M12A"/>
</dbReference>
<keyword evidence="8" id="KW-1015">Disulfide bond</keyword>
<dbReference type="FunFam" id="3.40.390.10:FF:000040">
    <property type="entry name" value="Metalloendopeptidase"/>
    <property type="match status" value="1"/>
</dbReference>
<feature type="domain" description="Peptidase M12A" evidence="14">
    <location>
        <begin position="64"/>
        <end position="261"/>
    </location>
</feature>
<accession>A0A0U5B1U2</accession>
<dbReference type="Pfam" id="PF01400">
    <property type="entry name" value="Astacin"/>
    <property type="match status" value="1"/>
</dbReference>
<dbReference type="InterPro" id="IPR006026">
    <property type="entry name" value="Peptidase_Metallo"/>
</dbReference>
<organism evidence="15">
    <name type="scientific">Corythoichthys haematopterus</name>
    <name type="common">Messmate pipefish</name>
    <name type="synonym">Syngnathus haematopterus</name>
    <dbReference type="NCBI Taxonomy" id="211658"/>
    <lineage>
        <taxon>Eukaryota</taxon>
        <taxon>Metazoa</taxon>
        <taxon>Chordata</taxon>
        <taxon>Craniata</taxon>
        <taxon>Vertebrata</taxon>
        <taxon>Euteleostomi</taxon>
        <taxon>Actinopterygii</taxon>
        <taxon>Neopterygii</taxon>
        <taxon>Teleostei</taxon>
        <taxon>Neoteleostei</taxon>
        <taxon>Acanthomorphata</taxon>
        <taxon>Syngnathiaria</taxon>
        <taxon>Syngnathiformes</taxon>
        <taxon>Syngnathoidei</taxon>
        <taxon>Syngnathidae</taxon>
        <taxon>Corythoichthys</taxon>
    </lineage>
</organism>
<keyword evidence="6 12" id="KW-0482">Metalloprotease</keyword>
<evidence type="ECO:0000256" key="10">
    <source>
        <dbReference type="ARBA" id="ARBA00023329"/>
    </source>
</evidence>
<dbReference type="GO" id="GO:0042588">
    <property type="term" value="C:zymogen granule"/>
    <property type="evidence" value="ECO:0007669"/>
    <property type="project" value="UniProtKB-SubCell"/>
</dbReference>
<keyword evidence="2 12" id="KW-0479">Metal-binding</keyword>
<evidence type="ECO:0000256" key="2">
    <source>
        <dbReference type="ARBA" id="ARBA00022723"/>
    </source>
</evidence>
<evidence type="ECO:0000313" key="15">
    <source>
        <dbReference type="EMBL" id="BAU29959.1"/>
    </source>
</evidence>
<dbReference type="EC" id="3.4.24.-" evidence="13"/>
<dbReference type="SMART" id="SM00235">
    <property type="entry name" value="ZnMc"/>
    <property type="match status" value="1"/>
</dbReference>
<evidence type="ECO:0000256" key="11">
    <source>
        <dbReference type="ARBA" id="ARBA00024324"/>
    </source>
</evidence>
<evidence type="ECO:0000256" key="13">
    <source>
        <dbReference type="RuleBase" id="RU361183"/>
    </source>
</evidence>
<feature type="binding site" evidence="12">
    <location>
        <position position="162"/>
    </location>
    <ligand>
        <name>Zn(2+)</name>
        <dbReference type="ChEBI" id="CHEBI:29105"/>
        <note>catalytic</note>
    </ligand>
</feature>
<keyword evidence="7" id="KW-0865">Zymogen</keyword>
<keyword evidence="3 13" id="KW-0732">Signal</keyword>
<dbReference type="EMBL" id="LC065380">
    <property type="protein sequence ID" value="BAU29959.1"/>
    <property type="molecule type" value="mRNA"/>
</dbReference>
<evidence type="ECO:0000256" key="6">
    <source>
        <dbReference type="ARBA" id="ARBA00023049"/>
    </source>
</evidence>
<sequence>MPRFAGLILLALLALSRAYQEEDEEFPEDEEEDAVDISAMILATNNGTDELLLEGDLLLPKTRNAMKCWSGSCRWRKDFKGYVTVPYVVSGAFPEWEKQKIQAALVSFHSGTCVRFVPRRNEYDYVSVENKGGCFSSLGRQGGRQVLSLNRHGCLYTGIIQHEFNHALGFHHEQTRSDRDKYVRINWGNVDPPMAHNFYRRDTENLETPYDYTSVMHYGKKAFSNNGRDTITPIPDSRVPIGQRRGLSKWDIRRINILYDC</sequence>
<dbReference type="AlphaFoldDB" id="A0A0U5B1U2"/>
<feature type="binding site" evidence="12">
    <location>
        <position position="172"/>
    </location>
    <ligand>
        <name>Zn(2+)</name>
        <dbReference type="ChEBI" id="CHEBI:29105"/>
        <note>catalytic</note>
    </ligand>
</feature>
<comment type="cofactor">
    <cofactor evidence="12 13">
        <name>Zn(2+)</name>
        <dbReference type="ChEBI" id="CHEBI:29105"/>
    </cofactor>
    <text evidence="12 13">Binds 1 zinc ion per subunit.</text>
</comment>
<evidence type="ECO:0000256" key="8">
    <source>
        <dbReference type="ARBA" id="ARBA00023157"/>
    </source>
</evidence>
<evidence type="ECO:0000256" key="1">
    <source>
        <dbReference type="ARBA" id="ARBA00022670"/>
    </source>
</evidence>
<feature type="signal peptide" evidence="13">
    <location>
        <begin position="1"/>
        <end position="18"/>
    </location>
</feature>
<keyword evidence="5 12" id="KW-0862">Zinc</keyword>
<gene>
    <name evidence="15" type="primary">ChHCE</name>
</gene>
<dbReference type="PANTHER" id="PTHR10127:SF839">
    <property type="entry name" value="HATCHING ENZYME 1.2-RELATED"/>
    <property type="match status" value="1"/>
</dbReference>
<keyword evidence="10" id="KW-0968">Cytoplasmic vesicle</keyword>
<feature type="active site" evidence="12">
    <location>
        <position position="163"/>
    </location>
</feature>
<feature type="binding site" evidence="12">
    <location>
        <position position="166"/>
    </location>
    <ligand>
        <name>Zn(2+)</name>
        <dbReference type="ChEBI" id="CHEBI:29105"/>
        <note>catalytic</note>
    </ligand>
</feature>
<dbReference type="Gene3D" id="3.40.390.10">
    <property type="entry name" value="Collagenase (Catalytic Domain)"/>
    <property type="match status" value="1"/>
</dbReference>